<dbReference type="WBParaSite" id="RSKR_0000297600.1">
    <property type="protein sequence ID" value="RSKR_0000297600.1"/>
    <property type="gene ID" value="RSKR_0000297600"/>
</dbReference>
<proteinExistence type="predicted"/>
<sequence length="128" mass="14589">MTIYEDRYSAVVTTTTTVKMDKNNHSDFNLNPIFTANHNSMAHSPTTINAKTSIVNETPFKRAYRSSQNNTNSGSMSRLTSVIRRSLRLGPKQTTTAGTFDNVPTRRMTFRRTFDDKEGFVYINKKLN</sequence>
<reference evidence="2" key="1">
    <citation type="submission" date="2016-11" db="UniProtKB">
        <authorList>
            <consortium name="WormBaseParasite"/>
        </authorList>
    </citation>
    <scope>IDENTIFICATION</scope>
    <source>
        <strain evidence="2">KR3021</strain>
    </source>
</reference>
<organism evidence="1 2">
    <name type="scientific">Rhabditophanes sp. KR3021</name>
    <dbReference type="NCBI Taxonomy" id="114890"/>
    <lineage>
        <taxon>Eukaryota</taxon>
        <taxon>Metazoa</taxon>
        <taxon>Ecdysozoa</taxon>
        <taxon>Nematoda</taxon>
        <taxon>Chromadorea</taxon>
        <taxon>Rhabditida</taxon>
        <taxon>Tylenchina</taxon>
        <taxon>Panagrolaimomorpha</taxon>
        <taxon>Strongyloidoidea</taxon>
        <taxon>Alloionematidae</taxon>
        <taxon>Rhabditophanes</taxon>
    </lineage>
</organism>
<dbReference type="Proteomes" id="UP000095286">
    <property type="component" value="Unplaced"/>
</dbReference>
<accession>A0AC35TPE7</accession>
<protein>
    <submittedName>
        <fullName evidence="2">Uncharacterized protein</fullName>
    </submittedName>
</protein>
<evidence type="ECO:0000313" key="1">
    <source>
        <dbReference type="Proteomes" id="UP000095286"/>
    </source>
</evidence>
<evidence type="ECO:0000313" key="2">
    <source>
        <dbReference type="WBParaSite" id="RSKR_0000297600.1"/>
    </source>
</evidence>
<name>A0AC35TPE7_9BILA</name>